<protein>
    <submittedName>
        <fullName evidence="19">Coagulation factor VII, like</fullName>
    </submittedName>
</protein>
<evidence type="ECO:0000259" key="16">
    <source>
        <dbReference type="PROSITE" id="PS50026"/>
    </source>
</evidence>
<dbReference type="PIRSF" id="PIRSF001143">
    <property type="entry name" value="Factor_X"/>
    <property type="match status" value="1"/>
</dbReference>
<feature type="domain" description="EGF-like" evidence="16">
    <location>
        <begin position="93"/>
        <end position="129"/>
    </location>
</feature>
<dbReference type="GO" id="GO:0005509">
    <property type="term" value="F:calcium ion binding"/>
    <property type="evidence" value="ECO:0007669"/>
    <property type="project" value="InterPro"/>
</dbReference>
<dbReference type="InterPro" id="IPR000294">
    <property type="entry name" value="GLA_domain"/>
</dbReference>
<dbReference type="PROSITE" id="PS50240">
    <property type="entry name" value="TRYPSIN_DOM"/>
    <property type="match status" value="1"/>
</dbReference>
<dbReference type="SUPFAM" id="SSF57196">
    <property type="entry name" value="EGF/Laminin"/>
    <property type="match status" value="2"/>
</dbReference>
<dbReference type="SMART" id="SM00179">
    <property type="entry name" value="EGF_CA"/>
    <property type="match status" value="1"/>
</dbReference>
<dbReference type="Gene3D" id="2.40.10.10">
    <property type="entry name" value="Trypsin-like serine proteases"/>
    <property type="match status" value="2"/>
</dbReference>
<dbReference type="FunFam" id="4.10.740.10:FF:000001">
    <property type="entry name" value="vitamin K-dependent protein S"/>
    <property type="match status" value="1"/>
</dbReference>
<dbReference type="InterPro" id="IPR001254">
    <property type="entry name" value="Trypsin_dom"/>
</dbReference>
<evidence type="ECO:0000256" key="13">
    <source>
        <dbReference type="PROSITE-ProRule" id="PRU00076"/>
    </source>
</evidence>
<dbReference type="Pfam" id="PF14670">
    <property type="entry name" value="FXa_inhibition"/>
    <property type="match status" value="1"/>
</dbReference>
<keyword evidence="10 13" id="KW-1015">Disulfide bond</keyword>
<evidence type="ECO:0000256" key="9">
    <source>
        <dbReference type="ARBA" id="ARBA00022837"/>
    </source>
</evidence>
<feature type="active site" description="Charge relay system" evidence="12">
    <location>
        <position position="382"/>
    </location>
</feature>
<dbReference type="InterPro" id="IPR035972">
    <property type="entry name" value="GLA-like_dom_SF"/>
</dbReference>
<evidence type="ECO:0000256" key="1">
    <source>
        <dbReference type="ARBA" id="ARBA00004613"/>
    </source>
</evidence>
<evidence type="ECO:0000313" key="19">
    <source>
        <dbReference type="Ensembl" id="ENSCCRP00010106724.1"/>
    </source>
</evidence>
<dbReference type="SMART" id="SM00020">
    <property type="entry name" value="Tryp_SPc"/>
    <property type="match status" value="1"/>
</dbReference>
<dbReference type="InterPro" id="IPR009003">
    <property type="entry name" value="Peptidase_S1_PA"/>
</dbReference>
<evidence type="ECO:0000313" key="20">
    <source>
        <dbReference type="Proteomes" id="UP000694427"/>
    </source>
</evidence>
<dbReference type="SMART" id="SM00069">
    <property type="entry name" value="GLA"/>
    <property type="match status" value="1"/>
</dbReference>
<dbReference type="InterPro" id="IPR001881">
    <property type="entry name" value="EGF-like_Ca-bd_dom"/>
</dbReference>
<dbReference type="InterPro" id="IPR043504">
    <property type="entry name" value="Peptidase_S1_PA_chymotrypsin"/>
</dbReference>
<dbReference type="PROSITE" id="PS00011">
    <property type="entry name" value="GLA_1"/>
    <property type="match status" value="1"/>
</dbReference>
<dbReference type="SMART" id="SM00181">
    <property type="entry name" value="EGF"/>
    <property type="match status" value="2"/>
</dbReference>
<keyword evidence="8 14" id="KW-0378">Hydrolase</keyword>
<feature type="signal peptide" evidence="15">
    <location>
        <begin position="1"/>
        <end position="26"/>
    </location>
</feature>
<dbReference type="FunFam" id="2.10.25.10:FF:000123">
    <property type="entry name" value="Crumbs homolog 1 (Drosophila)"/>
    <property type="match status" value="1"/>
</dbReference>
<keyword evidence="4 13" id="KW-0245">EGF-like domain</keyword>
<feature type="chain" id="PRO_5034175370" evidence="15">
    <location>
        <begin position="27"/>
        <end position="432"/>
    </location>
</feature>
<name>A0A8C1PGK6_CYPCA</name>
<evidence type="ECO:0000256" key="15">
    <source>
        <dbReference type="SAM" id="SignalP"/>
    </source>
</evidence>
<evidence type="ECO:0000256" key="11">
    <source>
        <dbReference type="ARBA" id="ARBA00023180"/>
    </source>
</evidence>
<dbReference type="InterPro" id="IPR000152">
    <property type="entry name" value="EGF-type_Asp/Asn_hydroxyl_site"/>
</dbReference>
<dbReference type="GO" id="GO:0005615">
    <property type="term" value="C:extracellular space"/>
    <property type="evidence" value="ECO:0007669"/>
    <property type="project" value="TreeGrafter"/>
</dbReference>
<dbReference type="PROSITE" id="PS00010">
    <property type="entry name" value="ASX_HYDROXYL"/>
    <property type="match status" value="1"/>
</dbReference>
<evidence type="ECO:0000256" key="10">
    <source>
        <dbReference type="ARBA" id="ARBA00023157"/>
    </source>
</evidence>
<dbReference type="CDD" id="cd00054">
    <property type="entry name" value="EGF_CA"/>
    <property type="match status" value="1"/>
</dbReference>
<dbReference type="Gene3D" id="2.10.25.10">
    <property type="entry name" value="Laminin"/>
    <property type="match status" value="2"/>
</dbReference>
<dbReference type="Ensembl" id="ENSCCRT00010118695.1">
    <property type="protein sequence ID" value="ENSCCRP00010106724.1"/>
    <property type="gene ID" value="ENSCCRG00010047075.1"/>
</dbReference>
<accession>A0A8C1PGK6</accession>
<evidence type="ECO:0000256" key="2">
    <source>
        <dbReference type="ARBA" id="ARBA00022479"/>
    </source>
</evidence>
<dbReference type="Pfam" id="PF00089">
    <property type="entry name" value="Trypsin"/>
    <property type="match status" value="1"/>
</dbReference>
<sequence length="432" mass="48096">IMEYNLNRMKLCHMILALLAIPVCFGLPSVFLSKSEANRALKLRVRRANYFLEELKLGNLERECLEEICSYEEAREIFTLPKQLEDFWKRYTEEDHCQPGPCQNGATCVDQVNAYICVCPVNFEGRHCDKEIFPPTSYGCLYKNGGCEHFCVEISDSTHRCDCAPGYTLQTDNSSCMPQDRFPCGRLVQKGVGPRIVKGDVCPKGQCPWQALLQHNEQYKCGAVILDSQWILTAAHCVWEKDPNILQVTVGEHIRGKDEGTEQTRKVSKVFVHPRYNHSSADSDIALLRLHSPVTLDAFAIPICLPPVNGTFGRTIGAIRMSTVSGWGHLSQSGPSSPVLQRLEVPRVSSEECKAKSGLKVTRNMLCAGFIEGGRDSCQGDSGGPLVTRYKNTWFLTGIVSWGKGCARAGVYGIYTRVSVFVEWIMKTVAAA</sequence>
<keyword evidence="9" id="KW-0106">Calcium</keyword>
<dbReference type="InterPro" id="IPR050442">
    <property type="entry name" value="Peptidase_S1_coag_factors"/>
</dbReference>
<dbReference type="PROSITE" id="PS00022">
    <property type="entry name" value="EGF_1"/>
    <property type="match status" value="1"/>
</dbReference>
<dbReference type="PROSITE" id="PS00134">
    <property type="entry name" value="TRYPSIN_HIS"/>
    <property type="match status" value="1"/>
</dbReference>
<keyword evidence="7" id="KW-0677">Repeat</keyword>
<evidence type="ECO:0000256" key="3">
    <source>
        <dbReference type="ARBA" id="ARBA00022525"/>
    </source>
</evidence>
<feature type="active site" description="Charge relay system" evidence="12">
    <location>
        <position position="236"/>
    </location>
</feature>
<proteinExistence type="predicted"/>
<dbReference type="PRINTS" id="PR00001">
    <property type="entry name" value="GLABLOOD"/>
</dbReference>
<dbReference type="InterPro" id="IPR012224">
    <property type="entry name" value="Pept_S1A_FX"/>
</dbReference>
<dbReference type="Proteomes" id="UP000694427">
    <property type="component" value="Unplaced"/>
</dbReference>
<evidence type="ECO:0000259" key="17">
    <source>
        <dbReference type="PROSITE" id="PS50240"/>
    </source>
</evidence>
<dbReference type="GO" id="GO:0004252">
    <property type="term" value="F:serine-type endopeptidase activity"/>
    <property type="evidence" value="ECO:0007669"/>
    <property type="project" value="InterPro"/>
</dbReference>
<dbReference type="PROSITE" id="PS50026">
    <property type="entry name" value="EGF_3"/>
    <property type="match status" value="1"/>
</dbReference>
<dbReference type="PRINTS" id="PR00722">
    <property type="entry name" value="CHYMOTRYPSIN"/>
</dbReference>
<dbReference type="InterPro" id="IPR018114">
    <property type="entry name" value="TRYPSIN_HIS"/>
</dbReference>
<dbReference type="Gene3D" id="4.10.740.10">
    <property type="entry name" value="Coagulation Factor IX"/>
    <property type="match status" value="1"/>
</dbReference>
<dbReference type="InterPro" id="IPR033116">
    <property type="entry name" value="TRYPSIN_SER"/>
</dbReference>
<dbReference type="AlphaFoldDB" id="A0A8C1PGK6"/>
<keyword evidence="3" id="KW-0964">Secreted</keyword>
<organism evidence="19 20">
    <name type="scientific">Cyprinus carpio</name>
    <name type="common">Common carp</name>
    <dbReference type="NCBI Taxonomy" id="7962"/>
    <lineage>
        <taxon>Eukaryota</taxon>
        <taxon>Metazoa</taxon>
        <taxon>Chordata</taxon>
        <taxon>Craniata</taxon>
        <taxon>Vertebrata</taxon>
        <taxon>Euteleostomi</taxon>
        <taxon>Actinopterygii</taxon>
        <taxon>Neopterygii</taxon>
        <taxon>Teleostei</taxon>
        <taxon>Ostariophysi</taxon>
        <taxon>Cypriniformes</taxon>
        <taxon>Cyprinidae</taxon>
        <taxon>Cyprininae</taxon>
        <taxon>Cyprinus</taxon>
    </lineage>
</organism>
<dbReference type="InterPro" id="IPR000742">
    <property type="entry name" value="EGF"/>
</dbReference>
<dbReference type="FunFam" id="2.10.25.10:FF:000513">
    <property type="entry name" value="Coagulation factor VII"/>
    <property type="match status" value="1"/>
</dbReference>
<feature type="disulfide bond" evidence="13">
    <location>
        <begin position="119"/>
        <end position="128"/>
    </location>
</feature>
<evidence type="ECO:0000256" key="8">
    <source>
        <dbReference type="ARBA" id="ARBA00022801"/>
    </source>
</evidence>
<dbReference type="Pfam" id="PF00594">
    <property type="entry name" value="Gla"/>
    <property type="match status" value="1"/>
</dbReference>
<dbReference type="PROSITE" id="PS00135">
    <property type="entry name" value="TRYPSIN_SER"/>
    <property type="match status" value="1"/>
</dbReference>
<dbReference type="PROSITE" id="PS50998">
    <property type="entry name" value="GLA_2"/>
    <property type="match status" value="1"/>
</dbReference>
<dbReference type="SUPFAM" id="SSF57630">
    <property type="entry name" value="GLA-domain"/>
    <property type="match status" value="1"/>
</dbReference>
<dbReference type="GO" id="GO:0007596">
    <property type="term" value="P:blood coagulation"/>
    <property type="evidence" value="ECO:0007669"/>
    <property type="project" value="InterPro"/>
</dbReference>
<reference evidence="19" key="1">
    <citation type="submission" date="2025-08" db="UniProtKB">
        <authorList>
            <consortium name="Ensembl"/>
        </authorList>
    </citation>
    <scope>IDENTIFICATION</scope>
</reference>
<keyword evidence="14" id="KW-0720">Serine protease</keyword>
<keyword evidence="2" id="KW-0301">Gamma-carboxyglutamic acid</keyword>
<keyword evidence="11" id="KW-0325">Glycoprotein</keyword>
<evidence type="ECO:0000256" key="7">
    <source>
        <dbReference type="ARBA" id="ARBA00022737"/>
    </source>
</evidence>
<dbReference type="InterPro" id="IPR017857">
    <property type="entry name" value="Coagulation_fac-like_Gla_dom"/>
</dbReference>
<evidence type="ECO:0000256" key="5">
    <source>
        <dbReference type="ARBA" id="ARBA00022670"/>
    </source>
</evidence>
<keyword evidence="20" id="KW-1185">Reference proteome</keyword>
<feature type="domain" description="Gla" evidence="18">
    <location>
        <begin position="47"/>
        <end position="93"/>
    </location>
</feature>
<dbReference type="Pfam" id="PF00008">
    <property type="entry name" value="EGF"/>
    <property type="match status" value="1"/>
</dbReference>
<dbReference type="PANTHER" id="PTHR24278">
    <property type="entry name" value="COAGULATION FACTOR"/>
    <property type="match status" value="1"/>
</dbReference>
<feature type="domain" description="Peptidase S1" evidence="17">
    <location>
        <begin position="196"/>
        <end position="430"/>
    </location>
</feature>
<dbReference type="CDD" id="cd00190">
    <property type="entry name" value="Tryp_SPc"/>
    <property type="match status" value="1"/>
</dbReference>
<dbReference type="FunFam" id="2.40.10.10:FF:000013">
    <property type="entry name" value="Coagulation factor X"/>
    <property type="match status" value="1"/>
</dbReference>
<evidence type="ECO:0000256" key="6">
    <source>
        <dbReference type="ARBA" id="ARBA00022729"/>
    </source>
</evidence>
<keyword evidence="6 15" id="KW-0732">Signal</keyword>
<reference evidence="19" key="2">
    <citation type="submission" date="2025-09" db="UniProtKB">
        <authorList>
            <consortium name="Ensembl"/>
        </authorList>
    </citation>
    <scope>IDENTIFICATION</scope>
</reference>
<dbReference type="InterPro" id="IPR001314">
    <property type="entry name" value="Peptidase_S1A"/>
</dbReference>
<comment type="caution">
    <text evidence="13">Lacks conserved residue(s) required for the propagation of feature annotation.</text>
</comment>
<comment type="subcellular location">
    <subcellularLocation>
        <location evidence="1">Secreted</location>
    </subcellularLocation>
</comment>
<feature type="active site" description="Charge relay system" evidence="12">
    <location>
        <position position="284"/>
    </location>
</feature>
<dbReference type="GO" id="GO:0006508">
    <property type="term" value="P:proteolysis"/>
    <property type="evidence" value="ECO:0007669"/>
    <property type="project" value="UniProtKB-KW"/>
</dbReference>
<dbReference type="PANTHER" id="PTHR24278:SF34">
    <property type="entry name" value="COAGULATION FACTOR VII,-LIKE"/>
    <property type="match status" value="1"/>
</dbReference>
<keyword evidence="5 14" id="KW-0645">Protease</keyword>
<evidence type="ECO:0000259" key="18">
    <source>
        <dbReference type="PROSITE" id="PS50998"/>
    </source>
</evidence>
<evidence type="ECO:0000256" key="12">
    <source>
        <dbReference type="PIRSR" id="PIRSR001143-1"/>
    </source>
</evidence>
<dbReference type="SUPFAM" id="SSF50494">
    <property type="entry name" value="Trypsin-like serine proteases"/>
    <property type="match status" value="1"/>
</dbReference>
<evidence type="ECO:0000256" key="14">
    <source>
        <dbReference type="RuleBase" id="RU363034"/>
    </source>
</evidence>
<evidence type="ECO:0000256" key="4">
    <source>
        <dbReference type="ARBA" id="ARBA00022536"/>
    </source>
</evidence>